<dbReference type="Proteomes" id="UP000605986">
    <property type="component" value="Unassembled WGS sequence"/>
</dbReference>
<dbReference type="InterPro" id="IPR000210">
    <property type="entry name" value="BTB/POZ_dom"/>
</dbReference>
<dbReference type="OrthoDB" id="6359816at2759"/>
<keyword evidence="4" id="KW-1185">Reference proteome</keyword>
<evidence type="ECO:0000256" key="1">
    <source>
        <dbReference type="SAM" id="MobiDB-lite"/>
    </source>
</evidence>
<proteinExistence type="predicted"/>
<gene>
    <name evidence="3" type="ORF">F53441_55</name>
</gene>
<comment type="caution">
    <text evidence="3">The sequence shown here is derived from an EMBL/GenBank/DDBJ whole genome shotgun (WGS) entry which is preliminary data.</text>
</comment>
<feature type="domain" description="BTB" evidence="2">
    <location>
        <begin position="28"/>
        <end position="95"/>
    </location>
</feature>
<dbReference type="Gene3D" id="3.30.710.10">
    <property type="entry name" value="Potassium Channel Kv1.1, Chain A"/>
    <property type="match status" value="2"/>
</dbReference>
<dbReference type="PANTHER" id="PTHR47843:SF5">
    <property type="entry name" value="BTB_POZ DOMAIN PROTEIN"/>
    <property type="match status" value="1"/>
</dbReference>
<dbReference type="PROSITE" id="PS50097">
    <property type="entry name" value="BTB"/>
    <property type="match status" value="1"/>
</dbReference>
<dbReference type="PANTHER" id="PTHR47843">
    <property type="entry name" value="BTB DOMAIN-CONTAINING PROTEIN-RELATED"/>
    <property type="match status" value="1"/>
</dbReference>
<accession>A0A8H4KXY7</accession>
<feature type="region of interest" description="Disordered" evidence="1">
    <location>
        <begin position="443"/>
        <end position="482"/>
    </location>
</feature>
<protein>
    <submittedName>
        <fullName evidence="3">Speckle-type POZ protein</fullName>
    </submittedName>
</protein>
<dbReference type="SMART" id="SM00225">
    <property type="entry name" value="BTB"/>
    <property type="match status" value="2"/>
</dbReference>
<evidence type="ECO:0000313" key="4">
    <source>
        <dbReference type="Proteomes" id="UP000605986"/>
    </source>
</evidence>
<dbReference type="SUPFAM" id="SSF54695">
    <property type="entry name" value="POZ domain"/>
    <property type="match status" value="2"/>
</dbReference>
<evidence type="ECO:0000313" key="3">
    <source>
        <dbReference type="EMBL" id="KAF4458120.1"/>
    </source>
</evidence>
<name>A0A8H4KXY7_9HYPO</name>
<reference evidence="3" key="1">
    <citation type="submission" date="2020-01" db="EMBL/GenBank/DDBJ databases">
        <title>Identification and distribution of gene clusters putatively required for synthesis of sphingolipid metabolism inhibitors in phylogenetically diverse species of the filamentous fungus Fusarium.</title>
        <authorList>
            <person name="Kim H.-S."/>
            <person name="Busman M."/>
            <person name="Brown D.W."/>
            <person name="Divon H."/>
            <person name="Uhlig S."/>
            <person name="Proctor R.H."/>
        </authorList>
    </citation>
    <scope>NUCLEOTIDE SEQUENCE</scope>
    <source>
        <strain evidence="3">NRRL 53441</strain>
    </source>
</reference>
<dbReference type="AlphaFoldDB" id="A0A8H4KXY7"/>
<organism evidence="3 4">
    <name type="scientific">Fusarium austroafricanum</name>
    <dbReference type="NCBI Taxonomy" id="2364996"/>
    <lineage>
        <taxon>Eukaryota</taxon>
        <taxon>Fungi</taxon>
        <taxon>Dikarya</taxon>
        <taxon>Ascomycota</taxon>
        <taxon>Pezizomycotina</taxon>
        <taxon>Sordariomycetes</taxon>
        <taxon>Hypocreomycetidae</taxon>
        <taxon>Hypocreales</taxon>
        <taxon>Nectriaceae</taxon>
        <taxon>Fusarium</taxon>
        <taxon>Fusarium concolor species complex</taxon>
    </lineage>
</organism>
<evidence type="ECO:0000259" key="2">
    <source>
        <dbReference type="PROSITE" id="PS50097"/>
    </source>
</evidence>
<dbReference type="CDD" id="cd18186">
    <property type="entry name" value="BTB_POZ_ZBTB_KLHL-like"/>
    <property type="match status" value="2"/>
</dbReference>
<dbReference type="Pfam" id="PF00651">
    <property type="entry name" value="BTB"/>
    <property type="match status" value="1"/>
</dbReference>
<dbReference type="InterPro" id="IPR011333">
    <property type="entry name" value="SKP1/BTB/POZ_sf"/>
</dbReference>
<sequence>MASDKPEDHLGALSTSVSDRLFKTGAYSDFTITCRGKEFKVHKAIICPQSSFFKAACNGSFKEAHEGKMDLPDDDPVAVEKMLRYLYHLDVPLSIGQELEKSCNLSSVDFDDRDIPKLEKLGDTFVGNRLFLSWEKRKPSLTVPELPRFPLCISVYVLGDKYDIPGLKTLMHDEFKKQARYHYKSEEFLQAVREIYTSTMDHDRVFREVVLNILTKRVNLLDEQPFQDLVKTTDLGYDLVMSLTAQTTATALHSLHANKAPRAHFLTFAAISFLQLHTPRSRCWVNISETFNPHHLATYIEPSRACAMSRSQVAQDNALAKLLETGDYSDLTIICGQDRYAVHKALEAQTGEINLRGDDPVAVRMMINYLYHRTYMPPPPPTCQNGDTTVYLSSTEYSDEEKERRELYGQNFVNNKRIKRLSVREGNSNAALSATLFSSQSESPFATLSSRAPGPRTGLFGNPPHQSSLFSQAPPPQPTPSRASNLCLHAKVYALGEKYGIETLKDVALQKFEHEAEFHRKGEDFLRAMKEVYNSTVEEDRGLRGVVIRMLREYKDLMQLKSVQEVVKGIPQLSFDLAMSLSGNQGT</sequence>
<dbReference type="EMBL" id="JAADJG010000003">
    <property type="protein sequence ID" value="KAF4458120.1"/>
    <property type="molecule type" value="Genomic_DNA"/>
</dbReference>